<evidence type="ECO:0000313" key="3">
    <source>
        <dbReference type="Proteomes" id="UP001187192"/>
    </source>
</evidence>
<sequence length="257" mass="27714">MLGPARAPPFGQYPVVGLNSVVREPHELSARADVGSCLGTSFRSVPGHGTYFRGSGTTGVGCLQGQMLGPARAPPFVRCLQGQMLGPTRAPHFGQYPVTRPDSVVREPQELSAMADVWSCSGTSYGWLGFSIGLTYVQLCIVHGEAWFPGKFYPGQQTLLPRKFYPGQQALLPGKFYPGQAWFPGKFYPGQQVLFSGKFNPGHGEVQPRSTSIFPGEVPPGSSMSSDAEVTGCSVIRLELGFRGPGYPDCLARPWLE</sequence>
<reference evidence="1" key="1">
    <citation type="submission" date="2023-07" db="EMBL/GenBank/DDBJ databases">
        <title>draft genome sequence of fig (Ficus carica).</title>
        <authorList>
            <person name="Takahashi T."/>
            <person name="Nishimura K."/>
        </authorList>
    </citation>
    <scope>NUCLEOTIDE SEQUENCE</scope>
</reference>
<dbReference type="EMBL" id="BTGU01013515">
    <property type="protein sequence ID" value="GMN74563.1"/>
    <property type="molecule type" value="Genomic_DNA"/>
</dbReference>
<name>A0AA88JJB5_FICCA</name>
<evidence type="ECO:0000313" key="2">
    <source>
        <dbReference type="EMBL" id="GMN74563.1"/>
    </source>
</evidence>
<evidence type="ECO:0000313" key="1">
    <source>
        <dbReference type="EMBL" id="GMN74557.1"/>
    </source>
</evidence>
<comment type="caution">
    <text evidence="1">The sequence shown here is derived from an EMBL/GenBank/DDBJ whole genome shotgun (WGS) entry which is preliminary data.</text>
</comment>
<proteinExistence type="predicted"/>
<dbReference type="EMBL" id="BTGU01013514">
    <property type="protein sequence ID" value="GMN74557.1"/>
    <property type="molecule type" value="Genomic_DNA"/>
</dbReference>
<accession>A0AA88JJB5</accession>
<protein>
    <submittedName>
        <fullName evidence="1">Uncharacterized protein</fullName>
    </submittedName>
</protein>
<gene>
    <name evidence="1" type="ORF">TIFTF001_053867</name>
    <name evidence="2" type="ORF">TIFTF001_053868</name>
</gene>
<dbReference type="Proteomes" id="UP001187192">
    <property type="component" value="Unassembled WGS sequence"/>
</dbReference>
<keyword evidence="3" id="KW-1185">Reference proteome</keyword>
<dbReference type="AlphaFoldDB" id="A0AA88JJB5"/>
<organism evidence="1 3">
    <name type="scientific">Ficus carica</name>
    <name type="common">Common fig</name>
    <dbReference type="NCBI Taxonomy" id="3494"/>
    <lineage>
        <taxon>Eukaryota</taxon>
        <taxon>Viridiplantae</taxon>
        <taxon>Streptophyta</taxon>
        <taxon>Embryophyta</taxon>
        <taxon>Tracheophyta</taxon>
        <taxon>Spermatophyta</taxon>
        <taxon>Magnoliopsida</taxon>
        <taxon>eudicotyledons</taxon>
        <taxon>Gunneridae</taxon>
        <taxon>Pentapetalae</taxon>
        <taxon>rosids</taxon>
        <taxon>fabids</taxon>
        <taxon>Rosales</taxon>
        <taxon>Moraceae</taxon>
        <taxon>Ficeae</taxon>
        <taxon>Ficus</taxon>
    </lineage>
</organism>